<evidence type="ECO:0000259" key="2">
    <source>
        <dbReference type="Pfam" id="PF09339"/>
    </source>
</evidence>
<dbReference type="SUPFAM" id="SSF46785">
    <property type="entry name" value="Winged helix' DNA-binding domain"/>
    <property type="match status" value="1"/>
</dbReference>
<dbReference type="AlphaFoldDB" id="A0A256JWY8"/>
<sequence>MSETVDVADLPRTTREHLAELPPTATVVYLHLRNEGGPRTLRQIAYETARPRKSVHRALRTLHDEDLVTCSPRHTEPPASEWKIAGMSQ</sequence>
<dbReference type="GO" id="GO:0003677">
    <property type="term" value="F:DNA binding"/>
    <property type="evidence" value="ECO:0007669"/>
    <property type="project" value="InterPro"/>
</dbReference>
<organism evidence="3 4">
    <name type="scientific">Halorubrum ezzemoulense</name>
    <name type="common">Halorubrum chaoviator</name>
    <dbReference type="NCBI Taxonomy" id="337243"/>
    <lineage>
        <taxon>Archaea</taxon>
        <taxon>Methanobacteriati</taxon>
        <taxon>Methanobacteriota</taxon>
        <taxon>Stenosarchaea group</taxon>
        <taxon>Halobacteria</taxon>
        <taxon>Halobacteriales</taxon>
        <taxon>Haloferacaceae</taxon>
        <taxon>Halorubrum</taxon>
    </lineage>
</organism>
<dbReference type="Pfam" id="PF09339">
    <property type="entry name" value="HTH_IclR"/>
    <property type="match status" value="1"/>
</dbReference>
<comment type="caution">
    <text evidence="3">The sequence shown here is derived from an EMBL/GenBank/DDBJ whole genome shotgun (WGS) entry which is preliminary data.</text>
</comment>
<dbReference type="EMBL" id="NHPB01000010">
    <property type="protein sequence ID" value="OYR72727.1"/>
    <property type="molecule type" value="Genomic_DNA"/>
</dbReference>
<dbReference type="Gene3D" id="1.10.10.10">
    <property type="entry name" value="Winged helix-like DNA-binding domain superfamily/Winged helix DNA-binding domain"/>
    <property type="match status" value="1"/>
</dbReference>
<dbReference type="OrthoDB" id="320345at2157"/>
<evidence type="ECO:0000313" key="4">
    <source>
        <dbReference type="Proteomes" id="UP000216758"/>
    </source>
</evidence>
<protein>
    <submittedName>
        <fullName evidence="3">MarR family transcriptional regulator</fullName>
    </submittedName>
</protein>
<evidence type="ECO:0000256" key="1">
    <source>
        <dbReference type="SAM" id="MobiDB-lite"/>
    </source>
</evidence>
<dbReference type="GO" id="GO:0006355">
    <property type="term" value="P:regulation of DNA-templated transcription"/>
    <property type="evidence" value="ECO:0007669"/>
    <property type="project" value="InterPro"/>
</dbReference>
<feature type="region of interest" description="Disordered" evidence="1">
    <location>
        <begin position="69"/>
        <end position="89"/>
    </location>
</feature>
<name>A0A256JWY8_HALEZ</name>
<dbReference type="InterPro" id="IPR036390">
    <property type="entry name" value="WH_DNA-bd_sf"/>
</dbReference>
<dbReference type="InterPro" id="IPR005471">
    <property type="entry name" value="Tscrpt_reg_IclR_N"/>
</dbReference>
<proteinExistence type="predicted"/>
<dbReference type="RefSeq" id="WP_094582488.1">
    <property type="nucleotide sequence ID" value="NZ_NHPB01000010.1"/>
</dbReference>
<accession>A0A256JWY8</accession>
<evidence type="ECO:0000313" key="3">
    <source>
        <dbReference type="EMBL" id="OYR72727.1"/>
    </source>
</evidence>
<reference evidence="3 4" key="1">
    <citation type="journal article" date="2014" name="Front. Microbiol.">
        <title>Population and genomic analysis of the genus Halorubrum.</title>
        <authorList>
            <person name="Fullmer M.S."/>
            <person name="Soucy S.M."/>
            <person name="Swithers K.S."/>
            <person name="Makkay A.M."/>
            <person name="Wheeler R."/>
            <person name="Ventosa A."/>
            <person name="Gogarten J.P."/>
            <person name="Papke R.T."/>
        </authorList>
    </citation>
    <scope>NUCLEOTIDE SEQUENCE [LARGE SCALE GENOMIC DNA]</scope>
    <source>
        <strain evidence="3 4">G37</strain>
    </source>
</reference>
<dbReference type="Proteomes" id="UP000216758">
    <property type="component" value="Unassembled WGS sequence"/>
</dbReference>
<dbReference type="InterPro" id="IPR036388">
    <property type="entry name" value="WH-like_DNA-bd_sf"/>
</dbReference>
<gene>
    <name evidence="3" type="ORF">DJ78_02080</name>
</gene>
<feature type="domain" description="HTH iclR-type" evidence="2">
    <location>
        <begin position="32"/>
        <end position="69"/>
    </location>
</feature>